<evidence type="ECO:0000256" key="7">
    <source>
        <dbReference type="ARBA" id="ARBA00022723"/>
    </source>
</evidence>
<dbReference type="Pfam" id="PF01292">
    <property type="entry name" value="Ni_hydr_CYTB"/>
    <property type="match status" value="1"/>
</dbReference>
<keyword evidence="10" id="KW-0408">Iron</keyword>
<proteinExistence type="inferred from homology"/>
<evidence type="ECO:0000256" key="13">
    <source>
        <dbReference type="SAM" id="Phobius"/>
    </source>
</evidence>
<evidence type="ECO:0000256" key="11">
    <source>
        <dbReference type="ARBA" id="ARBA00023136"/>
    </source>
</evidence>
<feature type="transmembrane region" description="Helical" evidence="13">
    <location>
        <begin position="147"/>
        <end position="165"/>
    </location>
</feature>
<organism evidence="15 16">
    <name type="scientific">Labrys neptuniae</name>
    <dbReference type="NCBI Taxonomy" id="376174"/>
    <lineage>
        <taxon>Bacteria</taxon>
        <taxon>Pseudomonadati</taxon>
        <taxon>Pseudomonadota</taxon>
        <taxon>Alphaproteobacteria</taxon>
        <taxon>Hyphomicrobiales</taxon>
        <taxon>Xanthobacteraceae</taxon>
        <taxon>Labrys</taxon>
    </lineage>
</organism>
<comment type="subcellular location">
    <subcellularLocation>
        <location evidence="2">Cell membrane</location>
        <topology evidence="2">Multi-pass membrane protein</topology>
    </subcellularLocation>
</comment>
<dbReference type="PROSITE" id="PS51257">
    <property type="entry name" value="PROKAR_LIPOPROTEIN"/>
    <property type="match status" value="1"/>
</dbReference>
<keyword evidence="4" id="KW-1003">Cell membrane</keyword>
<keyword evidence="3" id="KW-0813">Transport</keyword>
<dbReference type="RefSeq" id="WP_367625896.1">
    <property type="nucleotide sequence ID" value="NZ_JBFNQD010000012.1"/>
</dbReference>
<feature type="domain" description="Cytochrome b561 bacterial/Ni-hydrogenase" evidence="14">
    <location>
        <begin position="6"/>
        <end position="176"/>
    </location>
</feature>
<comment type="similarity">
    <text evidence="12">Belongs to the cytochrome b561 family.</text>
</comment>
<dbReference type="PANTHER" id="PTHR30529">
    <property type="entry name" value="CYTOCHROME B561"/>
    <property type="match status" value="1"/>
</dbReference>
<evidence type="ECO:0000256" key="6">
    <source>
        <dbReference type="ARBA" id="ARBA00022692"/>
    </source>
</evidence>
<gene>
    <name evidence="15" type="ORF">ABXS05_26235</name>
</gene>
<evidence type="ECO:0000259" key="14">
    <source>
        <dbReference type="Pfam" id="PF01292"/>
    </source>
</evidence>
<comment type="cofactor">
    <cofactor evidence="1">
        <name>heme b</name>
        <dbReference type="ChEBI" id="CHEBI:60344"/>
    </cofactor>
</comment>
<evidence type="ECO:0000256" key="8">
    <source>
        <dbReference type="ARBA" id="ARBA00022982"/>
    </source>
</evidence>
<reference evidence="15 16" key="1">
    <citation type="submission" date="2024-07" db="EMBL/GenBank/DDBJ databases">
        <title>Description of Labrys sedimenti sp. nov., isolated from a diclofenac-degrading enrichment culture.</title>
        <authorList>
            <person name="Tancsics A."/>
            <person name="Csepanyi A."/>
        </authorList>
    </citation>
    <scope>NUCLEOTIDE SEQUENCE [LARGE SCALE GENOMIC DNA]</scope>
    <source>
        <strain evidence="15 16">LMG 23578</strain>
    </source>
</reference>
<feature type="transmembrane region" description="Helical" evidence="13">
    <location>
        <begin position="90"/>
        <end position="110"/>
    </location>
</feature>
<feature type="transmembrane region" description="Helical" evidence="13">
    <location>
        <begin position="12"/>
        <end position="29"/>
    </location>
</feature>
<dbReference type="SUPFAM" id="SSF81342">
    <property type="entry name" value="Transmembrane di-heme cytochromes"/>
    <property type="match status" value="1"/>
</dbReference>
<keyword evidence="5" id="KW-0349">Heme</keyword>
<evidence type="ECO:0000256" key="1">
    <source>
        <dbReference type="ARBA" id="ARBA00001970"/>
    </source>
</evidence>
<feature type="transmembrane region" description="Helical" evidence="13">
    <location>
        <begin position="49"/>
        <end position="69"/>
    </location>
</feature>
<evidence type="ECO:0000256" key="3">
    <source>
        <dbReference type="ARBA" id="ARBA00022448"/>
    </source>
</evidence>
<dbReference type="InterPro" id="IPR016174">
    <property type="entry name" value="Di-haem_cyt_TM"/>
</dbReference>
<sequence length="181" mass="19775">MPSASYRPVQKALHWAIFLLVLACYGLTYNEVFFAKGDPIRDLSWWSHISLGLLLTALIAARLLARLALGTPPLPSTMSGMEVAAAKGAHFLLYALMIGIVGLGITLTWLRGDALTFFGLFTIPAPVAPDRDLAHQVKELHELCADGILVVAGLHAVAALWHHYVRGDDVLTRMLPRRSAR</sequence>
<dbReference type="InterPro" id="IPR011577">
    <property type="entry name" value="Cyt_b561_bac/Ni-Hgenase"/>
</dbReference>
<keyword evidence="7" id="KW-0479">Metal-binding</keyword>
<protein>
    <submittedName>
        <fullName evidence="15">Cytochrome b</fullName>
    </submittedName>
</protein>
<dbReference type="Proteomes" id="UP001555786">
    <property type="component" value="Unassembled WGS sequence"/>
</dbReference>
<evidence type="ECO:0000313" key="16">
    <source>
        <dbReference type="Proteomes" id="UP001555786"/>
    </source>
</evidence>
<evidence type="ECO:0000256" key="9">
    <source>
        <dbReference type="ARBA" id="ARBA00022989"/>
    </source>
</evidence>
<keyword evidence="6 13" id="KW-0812">Transmembrane</keyword>
<dbReference type="EMBL" id="JBFNQD010000012">
    <property type="protein sequence ID" value="MEW9309076.1"/>
    <property type="molecule type" value="Genomic_DNA"/>
</dbReference>
<dbReference type="PANTHER" id="PTHR30529:SF1">
    <property type="entry name" value="CYTOCHROME B561 HOMOLOG 2"/>
    <property type="match status" value="1"/>
</dbReference>
<keyword evidence="9 13" id="KW-1133">Transmembrane helix</keyword>
<keyword evidence="11 13" id="KW-0472">Membrane</keyword>
<comment type="caution">
    <text evidence="15">The sequence shown here is derived from an EMBL/GenBank/DDBJ whole genome shotgun (WGS) entry which is preliminary data.</text>
</comment>
<keyword evidence="16" id="KW-1185">Reference proteome</keyword>
<dbReference type="InterPro" id="IPR052168">
    <property type="entry name" value="Cytochrome_b561_oxidase"/>
</dbReference>
<evidence type="ECO:0000256" key="5">
    <source>
        <dbReference type="ARBA" id="ARBA00022617"/>
    </source>
</evidence>
<evidence type="ECO:0000256" key="10">
    <source>
        <dbReference type="ARBA" id="ARBA00023004"/>
    </source>
</evidence>
<name>A0ABV3PTS7_9HYPH</name>
<accession>A0ABV3PTS7</accession>
<keyword evidence="8" id="KW-0249">Electron transport</keyword>
<evidence type="ECO:0000313" key="15">
    <source>
        <dbReference type="EMBL" id="MEW9309076.1"/>
    </source>
</evidence>
<evidence type="ECO:0000256" key="2">
    <source>
        <dbReference type="ARBA" id="ARBA00004651"/>
    </source>
</evidence>
<evidence type="ECO:0000256" key="12">
    <source>
        <dbReference type="ARBA" id="ARBA00037975"/>
    </source>
</evidence>
<evidence type="ECO:0000256" key="4">
    <source>
        <dbReference type="ARBA" id="ARBA00022475"/>
    </source>
</evidence>